<dbReference type="RefSeq" id="WP_089450499.1">
    <property type="nucleotide sequence ID" value="NZ_NKFA01000003.1"/>
</dbReference>
<name>A0A228J3U9_9BURK</name>
<dbReference type="EMBL" id="NKFA01000003">
    <property type="protein sequence ID" value="OXI49049.1"/>
    <property type="molecule type" value="Genomic_DNA"/>
</dbReference>
<evidence type="ECO:0000313" key="4">
    <source>
        <dbReference type="EMBL" id="OXI49049.1"/>
    </source>
</evidence>
<dbReference type="OrthoDB" id="9788221at2"/>
<dbReference type="PIRSF" id="PIRSF016184">
    <property type="entry name" value="PhzC_PhzF"/>
    <property type="match status" value="1"/>
</dbReference>
<accession>A0A228J3U9</accession>
<dbReference type="Proteomes" id="UP000214600">
    <property type="component" value="Unassembled WGS sequence"/>
</dbReference>
<reference evidence="4 5" key="2">
    <citation type="submission" date="2017-08" db="EMBL/GenBank/DDBJ databases">
        <title>WGS of novel Burkholderia cepaca complex species.</title>
        <authorList>
            <person name="Lipuma J."/>
            <person name="Spilker T."/>
        </authorList>
    </citation>
    <scope>NUCLEOTIDE SEQUENCE [LARGE SCALE GENOMIC DNA]</scope>
    <source>
        <strain evidence="4 5">AU17325</strain>
    </source>
</reference>
<dbReference type="InterPro" id="IPR003719">
    <property type="entry name" value="Phenazine_PhzF-like"/>
</dbReference>
<dbReference type="PANTHER" id="PTHR13774">
    <property type="entry name" value="PHENAZINE BIOSYNTHESIS PROTEIN"/>
    <property type="match status" value="1"/>
</dbReference>
<dbReference type="PANTHER" id="PTHR13774:SF39">
    <property type="entry name" value="BIOSYNTHESIS PROTEIN, PUTATIVE-RELATED"/>
    <property type="match status" value="1"/>
</dbReference>
<protein>
    <submittedName>
        <fullName evidence="4">Phenazine biosynthesis protein</fullName>
    </submittedName>
</protein>
<evidence type="ECO:0000313" key="5">
    <source>
        <dbReference type="Proteomes" id="UP000214600"/>
    </source>
</evidence>
<dbReference type="Gene3D" id="3.10.310.10">
    <property type="entry name" value="Diaminopimelate Epimerase, Chain A, domain 1"/>
    <property type="match status" value="2"/>
</dbReference>
<proteinExistence type="inferred from homology"/>
<organism evidence="4 5">
    <name type="scientific">Burkholderia aenigmatica</name>
    <dbReference type="NCBI Taxonomy" id="2015348"/>
    <lineage>
        <taxon>Bacteria</taxon>
        <taxon>Pseudomonadati</taxon>
        <taxon>Pseudomonadota</taxon>
        <taxon>Betaproteobacteria</taxon>
        <taxon>Burkholderiales</taxon>
        <taxon>Burkholderiaceae</taxon>
        <taxon>Burkholderia</taxon>
        <taxon>Burkholderia cepacia complex</taxon>
    </lineage>
</organism>
<dbReference type="NCBIfam" id="TIGR00654">
    <property type="entry name" value="PhzF_family"/>
    <property type="match status" value="1"/>
</dbReference>
<dbReference type="SUPFAM" id="SSF54506">
    <property type="entry name" value="Diaminopimelate epimerase-like"/>
    <property type="match status" value="1"/>
</dbReference>
<evidence type="ECO:0000256" key="1">
    <source>
        <dbReference type="ARBA" id="ARBA00008270"/>
    </source>
</evidence>
<sequence>MRVEVQIVNALTDGHAGGNPAGVVIDADALSANQKLYVARQAALSETAFVSKSDIATVKVEFFTPTRQIAHCGHATIATFSLLSAIGRVDDGQSSKETIDGCRDIVIDGDTVLMEQRSPIYRSIEADSPFSARIAQSLGVSTAQIYSVESPTVVNTGNSFLMIALPDEPSVAAIRPDQRAIESISDDLDLIGYYVFSTTTKIPGRHAGTRMFAPRFGIAEESATGTAAGPLACLLYERMGAGDTEIIIEQGHLMPQPSPSVIKVMLDVEGGRISRLMAGGTGVVTRSITVEI</sequence>
<feature type="active site" evidence="3">
    <location>
        <position position="46"/>
    </location>
</feature>
<dbReference type="GO" id="GO:0016853">
    <property type="term" value="F:isomerase activity"/>
    <property type="evidence" value="ECO:0007669"/>
    <property type="project" value="UniProtKB-KW"/>
</dbReference>
<reference evidence="5" key="1">
    <citation type="submission" date="2017-06" db="EMBL/GenBank/DDBJ databases">
        <authorList>
            <person name="LiPuma J."/>
            <person name="Spilker T."/>
        </authorList>
    </citation>
    <scope>NUCLEOTIDE SEQUENCE [LARGE SCALE GENOMIC DNA]</scope>
    <source>
        <strain evidence="5">AU17325</strain>
    </source>
</reference>
<evidence type="ECO:0000256" key="2">
    <source>
        <dbReference type="ARBA" id="ARBA00023235"/>
    </source>
</evidence>
<keyword evidence="2" id="KW-0413">Isomerase</keyword>
<comment type="similarity">
    <text evidence="1">Belongs to the PhzF family.</text>
</comment>
<gene>
    <name evidence="4" type="ORF">CFB84_09230</name>
</gene>
<comment type="caution">
    <text evidence="4">The sequence shown here is derived from an EMBL/GenBank/DDBJ whole genome shotgun (WGS) entry which is preliminary data.</text>
</comment>
<dbReference type="Pfam" id="PF02567">
    <property type="entry name" value="PhzC-PhzF"/>
    <property type="match status" value="1"/>
</dbReference>
<dbReference type="AlphaFoldDB" id="A0A228J3U9"/>
<dbReference type="GO" id="GO:0005737">
    <property type="term" value="C:cytoplasm"/>
    <property type="evidence" value="ECO:0007669"/>
    <property type="project" value="TreeGrafter"/>
</dbReference>
<evidence type="ECO:0000256" key="3">
    <source>
        <dbReference type="PIRSR" id="PIRSR016184-1"/>
    </source>
</evidence>